<evidence type="ECO:0000256" key="9">
    <source>
        <dbReference type="ARBA" id="ARBA00023065"/>
    </source>
</evidence>
<evidence type="ECO:0000256" key="13">
    <source>
        <dbReference type="ARBA" id="ARBA00023237"/>
    </source>
</evidence>
<organism evidence="18 19">
    <name type="scientific">Erythrobacter rubeus</name>
    <dbReference type="NCBI Taxonomy" id="2760803"/>
    <lineage>
        <taxon>Bacteria</taxon>
        <taxon>Pseudomonadati</taxon>
        <taxon>Pseudomonadota</taxon>
        <taxon>Alphaproteobacteria</taxon>
        <taxon>Sphingomonadales</taxon>
        <taxon>Erythrobacteraceae</taxon>
        <taxon>Erythrobacter/Porphyrobacter group</taxon>
        <taxon>Erythrobacter</taxon>
    </lineage>
</organism>
<evidence type="ECO:0000256" key="2">
    <source>
        <dbReference type="ARBA" id="ARBA00009450"/>
    </source>
</evidence>
<dbReference type="Pfam" id="PF02563">
    <property type="entry name" value="Poly_export"/>
    <property type="match status" value="1"/>
</dbReference>
<evidence type="ECO:0000313" key="19">
    <source>
        <dbReference type="Proteomes" id="UP000635384"/>
    </source>
</evidence>
<evidence type="ECO:0000256" key="1">
    <source>
        <dbReference type="ARBA" id="ARBA00004571"/>
    </source>
</evidence>
<evidence type="ECO:0000256" key="10">
    <source>
        <dbReference type="ARBA" id="ARBA00023114"/>
    </source>
</evidence>
<evidence type="ECO:0000256" key="4">
    <source>
        <dbReference type="ARBA" id="ARBA00022452"/>
    </source>
</evidence>
<evidence type="ECO:0000256" key="8">
    <source>
        <dbReference type="ARBA" id="ARBA00023047"/>
    </source>
</evidence>
<keyword evidence="19" id="KW-1185">Reference proteome</keyword>
<keyword evidence="7 15" id="KW-0732">Signal</keyword>
<reference evidence="18 19" key="1">
    <citation type="submission" date="2020-09" db="EMBL/GenBank/DDBJ databases">
        <authorList>
            <person name="Yoon J.-W."/>
        </authorList>
    </citation>
    <scope>NUCLEOTIDE SEQUENCE [LARGE SCALE GENOMIC DNA]</scope>
    <source>
        <strain evidence="18 19">KMU-140</strain>
    </source>
</reference>
<keyword evidence="13" id="KW-0998">Cell outer membrane</keyword>
<evidence type="ECO:0000256" key="5">
    <source>
        <dbReference type="ARBA" id="ARBA00022597"/>
    </source>
</evidence>
<evidence type="ECO:0000256" key="3">
    <source>
        <dbReference type="ARBA" id="ARBA00022448"/>
    </source>
</evidence>
<gene>
    <name evidence="18" type="ORF">IB285_02120</name>
</gene>
<feature type="domain" description="SLBB" evidence="17">
    <location>
        <begin position="257"/>
        <end position="339"/>
    </location>
</feature>
<accession>A0ABR8KS79</accession>
<dbReference type="EMBL" id="JACXLC010000001">
    <property type="protein sequence ID" value="MBD2841046.1"/>
    <property type="molecule type" value="Genomic_DNA"/>
</dbReference>
<dbReference type="Gene3D" id="3.10.560.10">
    <property type="entry name" value="Outer membrane lipoprotein wza domain like"/>
    <property type="match status" value="2"/>
</dbReference>
<dbReference type="InterPro" id="IPR003715">
    <property type="entry name" value="Poly_export_N"/>
</dbReference>
<keyword evidence="11" id="KW-0472">Membrane</keyword>
<dbReference type="Proteomes" id="UP000635384">
    <property type="component" value="Unassembled WGS sequence"/>
</dbReference>
<protein>
    <submittedName>
        <fullName evidence="18">Polysaccharide export protein</fullName>
    </submittedName>
</protein>
<name>A0ABR8KS79_9SPHN</name>
<dbReference type="PANTHER" id="PTHR33619:SF3">
    <property type="entry name" value="POLYSACCHARIDE EXPORT PROTEIN GFCE-RELATED"/>
    <property type="match status" value="1"/>
</dbReference>
<keyword evidence="6" id="KW-0812">Transmembrane</keyword>
<feature type="chain" id="PRO_5045996225" evidence="15">
    <location>
        <begin position="20"/>
        <end position="374"/>
    </location>
</feature>
<keyword evidence="8" id="KW-0625">Polysaccharide transport</keyword>
<evidence type="ECO:0000256" key="12">
    <source>
        <dbReference type="ARBA" id="ARBA00023139"/>
    </source>
</evidence>
<keyword evidence="14" id="KW-0449">Lipoprotein</keyword>
<feature type="signal peptide" evidence="15">
    <location>
        <begin position="1"/>
        <end position="19"/>
    </location>
</feature>
<keyword evidence="3" id="KW-0813">Transport</keyword>
<evidence type="ECO:0000256" key="15">
    <source>
        <dbReference type="SAM" id="SignalP"/>
    </source>
</evidence>
<evidence type="ECO:0000256" key="7">
    <source>
        <dbReference type="ARBA" id="ARBA00022729"/>
    </source>
</evidence>
<dbReference type="RefSeq" id="WP_190786623.1">
    <property type="nucleotide sequence ID" value="NZ_JACXLC010000001.1"/>
</dbReference>
<keyword evidence="12" id="KW-0564">Palmitate</keyword>
<evidence type="ECO:0000256" key="14">
    <source>
        <dbReference type="ARBA" id="ARBA00023288"/>
    </source>
</evidence>
<dbReference type="Gene3D" id="3.30.1950.10">
    <property type="entry name" value="wza like domain"/>
    <property type="match status" value="1"/>
</dbReference>
<keyword evidence="4" id="KW-1134">Transmembrane beta strand</keyword>
<comment type="similarity">
    <text evidence="2">Belongs to the BexD/CtrA/VexA family.</text>
</comment>
<dbReference type="InterPro" id="IPR049712">
    <property type="entry name" value="Poly_export"/>
</dbReference>
<dbReference type="InterPro" id="IPR054765">
    <property type="entry name" value="SLBB_dom"/>
</dbReference>
<feature type="domain" description="Polysaccharide export protein N-terminal" evidence="16">
    <location>
        <begin position="72"/>
        <end position="168"/>
    </location>
</feature>
<dbReference type="Pfam" id="PF22461">
    <property type="entry name" value="SLBB_2"/>
    <property type="match status" value="1"/>
</dbReference>
<evidence type="ECO:0000313" key="18">
    <source>
        <dbReference type="EMBL" id="MBD2841046.1"/>
    </source>
</evidence>
<evidence type="ECO:0000259" key="16">
    <source>
        <dbReference type="Pfam" id="PF02563"/>
    </source>
</evidence>
<dbReference type="PANTHER" id="PTHR33619">
    <property type="entry name" value="POLYSACCHARIDE EXPORT PROTEIN GFCE-RELATED"/>
    <property type="match status" value="1"/>
</dbReference>
<evidence type="ECO:0000256" key="6">
    <source>
        <dbReference type="ARBA" id="ARBA00022692"/>
    </source>
</evidence>
<keyword evidence="5" id="KW-0762">Sugar transport</keyword>
<comment type="subcellular location">
    <subcellularLocation>
        <location evidence="1">Cell outer membrane</location>
        <topology evidence="1">Multi-pass membrane protein</topology>
    </subcellularLocation>
</comment>
<keyword evidence="10" id="KW-0626">Porin</keyword>
<proteinExistence type="inferred from homology"/>
<keyword evidence="9" id="KW-0406">Ion transport</keyword>
<dbReference type="PROSITE" id="PS51257">
    <property type="entry name" value="PROKAR_LIPOPROTEIN"/>
    <property type="match status" value="1"/>
</dbReference>
<evidence type="ECO:0000259" key="17">
    <source>
        <dbReference type="Pfam" id="PF22461"/>
    </source>
</evidence>
<comment type="caution">
    <text evidence="18">The sequence shown here is derived from an EMBL/GenBank/DDBJ whole genome shotgun (WGS) entry which is preliminary data.</text>
</comment>
<evidence type="ECO:0000256" key="11">
    <source>
        <dbReference type="ARBA" id="ARBA00023136"/>
    </source>
</evidence>
<sequence>MKLKLFLSAVALFSLGACSTLPSSGPTGGQIRQSAEEAEETGLNIDIVSVDSISAIPAQVVPVALQLPDREPPPSDMIGPGDLLSITIFEAGVSLFAGQGRSSASEGAFDPSVRAQELPPRRVDDDGMIQIPYVGEIFVLGDTIADVQEKIRNGLRGLSQDPQVSVTLEEVVGNSVIIGGEVATPGRLVLQTNRESFADAIALSGGYRGEAKDLVLLVERGENLARLRLSDVLAGTYNGLRAYPGDRLTIVAEPMTFSVLGASGRVQQFPFTQDRMSVVEAIAMAGGPSAGTGNPKAIFLFRYLGEEGKQPTVYHFNMMQTPTFFLAQQFALRDDDVLYFGNSASNQPLRLIQTIGQLFTPIVTATAVANNLDN</sequence>